<dbReference type="PROSITE" id="PS50878">
    <property type="entry name" value="RT_POL"/>
    <property type="match status" value="1"/>
</dbReference>
<name>A0A5D3AL73_9TREE</name>
<organism evidence="2 3">
    <name type="scientific">Cryptococcus floricola</name>
    <dbReference type="NCBI Taxonomy" id="2591691"/>
    <lineage>
        <taxon>Eukaryota</taxon>
        <taxon>Fungi</taxon>
        <taxon>Dikarya</taxon>
        <taxon>Basidiomycota</taxon>
        <taxon>Agaricomycotina</taxon>
        <taxon>Tremellomycetes</taxon>
        <taxon>Tremellales</taxon>
        <taxon>Cryptococcaceae</taxon>
        <taxon>Cryptococcus</taxon>
    </lineage>
</organism>
<sequence>MVTKRKELTAKLLQDFADILPPQLTDVAHYPQPAPSVSQVRHHINVLPETKPVARPYYRLPLAFRSAFKAEIDKHVDAGRLRTSSSPWAAPAFLIQKENGKFRFLCDYRGLNAVTVKDSTPVPSVEDILQRAARGKVFAKLDLTDAFFQTLMNEPDIEKTAIATPWGLYEWVVMPQGACNSPATQQRRLNEALRGLLSECCEAYVDDIIIWADNDTSLETRVRQVLSALQKAGF</sequence>
<dbReference type="AlphaFoldDB" id="A0A5D3AL73"/>
<dbReference type="PANTHER" id="PTHR24559:SF444">
    <property type="entry name" value="REVERSE TRANSCRIPTASE DOMAIN-CONTAINING PROTEIN"/>
    <property type="match status" value="1"/>
</dbReference>
<dbReference type="PANTHER" id="PTHR24559">
    <property type="entry name" value="TRANSPOSON TY3-I GAG-POL POLYPROTEIN"/>
    <property type="match status" value="1"/>
</dbReference>
<feature type="domain" description="Reverse transcriptase" evidence="1">
    <location>
        <begin position="76"/>
        <end position="234"/>
    </location>
</feature>
<gene>
    <name evidence="2" type="ORF">B9479_008306</name>
</gene>
<dbReference type="Gene3D" id="3.10.10.10">
    <property type="entry name" value="HIV Type 1 Reverse Transcriptase, subunit A, domain 1"/>
    <property type="match status" value="1"/>
</dbReference>
<dbReference type="InterPro" id="IPR000477">
    <property type="entry name" value="RT_dom"/>
</dbReference>
<dbReference type="Proteomes" id="UP000322245">
    <property type="component" value="Unassembled WGS sequence"/>
</dbReference>
<keyword evidence="3" id="KW-1185">Reference proteome</keyword>
<dbReference type="InterPro" id="IPR043502">
    <property type="entry name" value="DNA/RNA_pol_sf"/>
</dbReference>
<dbReference type="InterPro" id="IPR053134">
    <property type="entry name" value="RNA-dir_DNA_polymerase"/>
</dbReference>
<dbReference type="SUPFAM" id="SSF56672">
    <property type="entry name" value="DNA/RNA polymerases"/>
    <property type="match status" value="1"/>
</dbReference>
<evidence type="ECO:0000313" key="2">
    <source>
        <dbReference type="EMBL" id="TYJ51139.1"/>
    </source>
</evidence>
<dbReference type="CDD" id="cd01647">
    <property type="entry name" value="RT_LTR"/>
    <property type="match status" value="1"/>
</dbReference>
<feature type="non-terminal residue" evidence="2">
    <location>
        <position position="234"/>
    </location>
</feature>
<accession>A0A5D3AL73</accession>
<comment type="caution">
    <text evidence="2">The sequence shown here is derived from an EMBL/GenBank/DDBJ whole genome shotgun (WGS) entry which is preliminary data.</text>
</comment>
<dbReference type="Pfam" id="PF00078">
    <property type="entry name" value="RVT_1"/>
    <property type="match status" value="1"/>
</dbReference>
<evidence type="ECO:0000259" key="1">
    <source>
        <dbReference type="PROSITE" id="PS50878"/>
    </source>
</evidence>
<dbReference type="Gene3D" id="3.30.70.270">
    <property type="match status" value="1"/>
</dbReference>
<dbReference type="EMBL" id="NIDF01000403">
    <property type="protein sequence ID" value="TYJ51139.1"/>
    <property type="molecule type" value="Genomic_DNA"/>
</dbReference>
<dbReference type="InterPro" id="IPR043128">
    <property type="entry name" value="Rev_trsase/Diguanyl_cyclase"/>
</dbReference>
<evidence type="ECO:0000313" key="3">
    <source>
        <dbReference type="Proteomes" id="UP000322245"/>
    </source>
</evidence>
<proteinExistence type="predicted"/>
<reference evidence="2 3" key="1">
    <citation type="submission" date="2017-05" db="EMBL/GenBank/DDBJ databases">
        <title>The Genome Sequence of Tsuchiyaea wingfieldii DSM 27421.</title>
        <authorList>
            <person name="Cuomo C."/>
            <person name="Passer A."/>
            <person name="Billmyre B."/>
            <person name="Heitman J."/>
        </authorList>
    </citation>
    <scope>NUCLEOTIDE SEQUENCE [LARGE SCALE GENOMIC DNA]</scope>
    <source>
        <strain evidence="2 3">DSM 27421</strain>
    </source>
</reference>
<protein>
    <recommendedName>
        <fullName evidence="1">Reverse transcriptase domain-containing protein</fullName>
    </recommendedName>
</protein>